<organism evidence="2">
    <name type="scientific">Trichuris suis</name>
    <name type="common">pig whipworm</name>
    <dbReference type="NCBI Taxonomy" id="68888"/>
    <lineage>
        <taxon>Eukaryota</taxon>
        <taxon>Metazoa</taxon>
        <taxon>Ecdysozoa</taxon>
        <taxon>Nematoda</taxon>
        <taxon>Enoplea</taxon>
        <taxon>Dorylaimia</taxon>
        <taxon>Trichinellida</taxon>
        <taxon>Trichuridae</taxon>
        <taxon>Trichuris</taxon>
    </lineage>
</organism>
<name>A0A085NFG1_9BILA</name>
<dbReference type="AlphaFoldDB" id="A0A085NFG1"/>
<dbReference type="Proteomes" id="UP000030764">
    <property type="component" value="Unassembled WGS sequence"/>
</dbReference>
<evidence type="ECO:0000313" key="1">
    <source>
        <dbReference type="EMBL" id="KFD52873.1"/>
    </source>
</evidence>
<evidence type="ECO:0000313" key="2">
    <source>
        <dbReference type="EMBL" id="KFD68207.1"/>
    </source>
</evidence>
<evidence type="ECO:0000313" key="3">
    <source>
        <dbReference type="Proteomes" id="UP000030764"/>
    </source>
</evidence>
<sequence length="272" mass="31066">MDEGDLEEWMNVDNALATGRHYSDSEIVQVVVYQDKEDSGEERCCNENEEDTGERISIHRLIKITSELLKGLEQRSFITEQEECYQKNSAYLGENGVALSFHGFLPFLCACKKSEQTPYQRMDEQVIREFTENNARSFLFLEHGHRFGAEGVCCDGFPRFENAVVYGSFGTSPPYRQECPSDEDSVRECFRWFVLIEARGSALPVIVKAPLFIVYDNPVQKMLFSVKQHQVEASVNPFLSFSVNSREIIAVALFFASLPKHSDPDFGEELMH</sequence>
<accession>A0A085NFG1</accession>
<keyword evidence="3" id="KW-1185">Reference proteome</keyword>
<dbReference type="Proteomes" id="UP000030758">
    <property type="component" value="Unassembled WGS sequence"/>
</dbReference>
<gene>
    <name evidence="1" type="ORF">M513_06183</name>
    <name evidence="2" type="ORF">M514_06183</name>
</gene>
<protein>
    <submittedName>
        <fullName evidence="2">Uncharacterized protein</fullName>
    </submittedName>
</protein>
<proteinExistence type="predicted"/>
<dbReference type="EMBL" id="KL367507">
    <property type="protein sequence ID" value="KFD68207.1"/>
    <property type="molecule type" value="Genomic_DNA"/>
</dbReference>
<reference evidence="2 3" key="1">
    <citation type="journal article" date="2014" name="Nat. Genet.">
        <title>Genome and transcriptome of the porcine whipworm Trichuris suis.</title>
        <authorList>
            <person name="Jex A.R."/>
            <person name="Nejsum P."/>
            <person name="Schwarz E.M."/>
            <person name="Hu L."/>
            <person name="Young N.D."/>
            <person name="Hall R.S."/>
            <person name="Korhonen P.K."/>
            <person name="Liao S."/>
            <person name="Thamsborg S."/>
            <person name="Xia J."/>
            <person name="Xu P."/>
            <person name="Wang S."/>
            <person name="Scheerlinck J.P."/>
            <person name="Hofmann A."/>
            <person name="Sternberg P.W."/>
            <person name="Wang J."/>
            <person name="Gasser R.B."/>
        </authorList>
    </citation>
    <scope>NUCLEOTIDE SEQUENCE [LARGE SCALE GENOMIC DNA]</scope>
    <source>
        <strain evidence="2">DCEP-RM93F</strain>
        <strain evidence="1">DCEP-RM93M</strain>
    </source>
</reference>
<dbReference type="EMBL" id="KL363222">
    <property type="protein sequence ID" value="KFD52873.1"/>
    <property type="molecule type" value="Genomic_DNA"/>
</dbReference>